<sequence>MNRLLLTIHGWEEWDMDADMNVKASRGWFDAEEYARQVAGG</sequence>
<dbReference type="RefSeq" id="WP_407593932.1">
    <property type="nucleotide sequence ID" value="NZ_JBHDIY010000002.1"/>
</dbReference>
<dbReference type="EMBL" id="JBHDIY010000002">
    <property type="protein sequence ID" value="MFL4472056.1"/>
    <property type="molecule type" value="Genomic_DNA"/>
</dbReference>
<comment type="caution">
    <text evidence="1">The sequence shown here is derived from an EMBL/GenBank/DDBJ whole genome shotgun (WGS) entry which is preliminary data.</text>
</comment>
<reference evidence="1 2" key="1">
    <citation type="submission" date="2024-08" db="EMBL/GenBank/DDBJ databases">
        <title>Tateyamaria sp. nov., isolated from marine algae.</title>
        <authorList>
            <person name="Choi B.J."/>
            <person name="Kim J.M."/>
            <person name="Lee J.K."/>
            <person name="Choi D.G."/>
            <person name="Bayburt H."/>
            <person name="Baek J.H."/>
            <person name="Han D.M."/>
            <person name="Jeon C.O."/>
        </authorList>
    </citation>
    <scope>NUCLEOTIDE SEQUENCE [LARGE SCALE GENOMIC DNA]</scope>
    <source>
        <strain evidence="1 2">KMU-156</strain>
    </source>
</reference>
<evidence type="ECO:0000313" key="2">
    <source>
        <dbReference type="Proteomes" id="UP001627408"/>
    </source>
</evidence>
<keyword evidence="2" id="KW-1185">Reference proteome</keyword>
<proteinExistence type="predicted"/>
<evidence type="ECO:0000313" key="1">
    <source>
        <dbReference type="EMBL" id="MFL4472056.1"/>
    </source>
</evidence>
<gene>
    <name evidence="1" type="ORF">ACERZ8_20035</name>
</gene>
<dbReference type="Proteomes" id="UP001627408">
    <property type="component" value="Unassembled WGS sequence"/>
</dbReference>
<organism evidence="1 2">
    <name type="scientific">Tateyamaria armeniaca</name>
    <dbReference type="NCBI Taxonomy" id="2518930"/>
    <lineage>
        <taxon>Bacteria</taxon>
        <taxon>Pseudomonadati</taxon>
        <taxon>Pseudomonadota</taxon>
        <taxon>Alphaproteobacteria</taxon>
        <taxon>Rhodobacterales</taxon>
        <taxon>Roseobacteraceae</taxon>
        <taxon>Tateyamaria</taxon>
    </lineage>
</organism>
<accession>A0ABW8UYB9</accession>
<protein>
    <submittedName>
        <fullName evidence="1">Uncharacterized protein</fullName>
    </submittedName>
</protein>
<name>A0ABW8UYB9_9RHOB</name>